<keyword evidence="1" id="KW-0472">Membrane</keyword>
<comment type="caution">
    <text evidence="2">The sequence shown here is derived from an EMBL/GenBank/DDBJ whole genome shotgun (WGS) entry which is preliminary data.</text>
</comment>
<reference evidence="2" key="1">
    <citation type="submission" date="2016-10" db="EMBL/GenBank/DDBJ databases">
        <title>Sequence of Gallionella enrichment culture.</title>
        <authorList>
            <person name="Poehlein A."/>
            <person name="Muehling M."/>
            <person name="Daniel R."/>
        </authorList>
    </citation>
    <scope>NUCLEOTIDE SEQUENCE</scope>
</reference>
<evidence type="ECO:0000313" key="2">
    <source>
        <dbReference type="EMBL" id="OIQ92359.1"/>
    </source>
</evidence>
<dbReference type="AlphaFoldDB" id="A0A1J5RK38"/>
<keyword evidence="1" id="KW-0812">Transmembrane</keyword>
<proteinExistence type="predicted"/>
<dbReference type="PANTHER" id="PTHR38446:SF1">
    <property type="entry name" value="BLL0914 PROTEIN"/>
    <property type="match status" value="1"/>
</dbReference>
<dbReference type="PANTHER" id="PTHR38446">
    <property type="entry name" value="BLL0914 PROTEIN"/>
    <property type="match status" value="1"/>
</dbReference>
<organism evidence="2">
    <name type="scientific">mine drainage metagenome</name>
    <dbReference type="NCBI Taxonomy" id="410659"/>
    <lineage>
        <taxon>unclassified sequences</taxon>
        <taxon>metagenomes</taxon>
        <taxon>ecological metagenomes</taxon>
    </lineage>
</organism>
<dbReference type="InterPro" id="IPR009732">
    <property type="entry name" value="DUF1304"/>
</dbReference>
<feature type="transmembrane region" description="Helical" evidence="1">
    <location>
        <begin position="88"/>
        <end position="107"/>
    </location>
</feature>
<protein>
    <submittedName>
        <fullName evidence="2">Uncharacterized protein</fullName>
    </submittedName>
</protein>
<evidence type="ECO:0000256" key="1">
    <source>
        <dbReference type="SAM" id="Phobius"/>
    </source>
</evidence>
<name>A0A1J5RK38_9ZZZZ</name>
<gene>
    <name evidence="2" type="ORF">GALL_257250</name>
</gene>
<sequence>MPASVPTVAAVLATIAALVHVYIFALESFLWTAPRTRATFGVASEAEARITRELAYNQGWYNLFLAIGTFAGLVLSRSDVDATRAAGVGVLLFATGSMTAAAVVLVIRRPALARAAAVQGLLPLAAVVLTVVAG</sequence>
<feature type="transmembrane region" description="Helical" evidence="1">
    <location>
        <begin position="7"/>
        <end position="25"/>
    </location>
</feature>
<feature type="transmembrane region" description="Helical" evidence="1">
    <location>
        <begin position="59"/>
        <end position="76"/>
    </location>
</feature>
<dbReference type="EMBL" id="MLJW01000234">
    <property type="protein sequence ID" value="OIQ92359.1"/>
    <property type="molecule type" value="Genomic_DNA"/>
</dbReference>
<dbReference type="Pfam" id="PF06993">
    <property type="entry name" value="DUF1304"/>
    <property type="match status" value="1"/>
</dbReference>
<accession>A0A1J5RK38</accession>
<keyword evidence="1" id="KW-1133">Transmembrane helix</keyword>